<gene>
    <name evidence="2" type="ORF">PSTG_00658</name>
</gene>
<organism evidence="2 3">
    <name type="scientific">Puccinia striiformis f. sp. tritici PST-78</name>
    <dbReference type="NCBI Taxonomy" id="1165861"/>
    <lineage>
        <taxon>Eukaryota</taxon>
        <taxon>Fungi</taxon>
        <taxon>Dikarya</taxon>
        <taxon>Basidiomycota</taxon>
        <taxon>Pucciniomycotina</taxon>
        <taxon>Pucciniomycetes</taxon>
        <taxon>Pucciniales</taxon>
        <taxon>Pucciniaceae</taxon>
        <taxon>Puccinia</taxon>
    </lineage>
</organism>
<comment type="caution">
    <text evidence="2">The sequence shown here is derived from an EMBL/GenBank/DDBJ whole genome shotgun (WGS) entry which is preliminary data.</text>
</comment>
<sequence length="110" mass="11577">MDVLDGWGLVALQGSKASKILQSLLDNQLISLDPYPFLGQSIHTKVAGEDGSKSLIKPEDSLNFAKLLTNQLGVSLTGLAARDLLRLEAGMCLYGSYLDKSVGVGEAGLG</sequence>
<evidence type="ECO:0000313" key="3">
    <source>
        <dbReference type="Proteomes" id="UP000054564"/>
    </source>
</evidence>
<feature type="domain" description="GCVT N-terminal" evidence="1">
    <location>
        <begin position="2"/>
        <end position="110"/>
    </location>
</feature>
<dbReference type="PANTHER" id="PTHR43757">
    <property type="entry name" value="AMINOMETHYLTRANSFERASE"/>
    <property type="match status" value="1"/>
</dbReference>
<dbReference type="InterPro" id="IPR006222">
    <property type="entry name" value="GCVT_N"/>
</dbReference>
<evidence type="ECO:0000259" key="1">
    <source>
        <dbReference type="Pfam" id="PF01571"/>
    </source>
</evidence>
<dbReference type="Proteomes" id="UP000054564">
    <property type="component" value="Unassembled WGS sequence"/>
</dbReference>
<reference evidence="3" key="1">
    <citation type="submission" date="2014-03" db="EMBL/GenBank/DDBJ databases">
        <title>The Genome Sequence of Puccinia striiformis f. sp. tritici PST-78.</title>
        <authorList>
            <consortium name="The Broad Institute Genome Sequencing Platform"/>
            <person name="Cuomo C."/>
            <person name="Hulbert S."/>
            <person name="Chen X."/>
            <person name="Walker B."/>
            <person name="Young S.K."/>
            <person name="Zeng Q."/>
            <person name="Gargeya S."/>
            <person name="Fitzgerald M."/>
            <person name="Haas B."/>
            <person name="Abouelleil A."/>
            <person name="Alvarado L."/>
            <person name="Arachchi H.M."/>
            <person name="Berlin A.M."/>
            <person name="Chapman S.B."/>
            <person name="Goldberg J."/>
            <person name="Griggs A."/>
            <person name="Gujja S."/>
            <person name="Hansen M."/>
            <person name="Howarth C."/>
            <person name="Imamovic A."/>
            <person name="Larimer J."/>
            <person name="McCowan C."/>
            <person name="Montmayeur A."/>
            <person name="Murphy C."/>
            <person name="Neiman D."/>
            <person name="Pearson M."/>
            <person name="Priest M."/>
            <person name="Roberts A."/>
            <person name="Saif S."/>
            <person name="Shea T."/>
            <person name="Sisk P."/>
            <person name="Sykes S."/>
            <person name="Wortman J."/>
            <person name="Nusbaum C."/>
            <person name="Birren B."/>
        </authorList>
    </citation>
    <scope>NUCLEOTIDE SEQUENCE [LARGE SCALE GENOMIC DNA]</scope>
    <source>
        <strain evidence="3">race PST-78</strain>
    </source>
</reference>
<evidence type="ECO:0000313" key="2">
    <source>
        <dbReference type="EMBL" id="KNF06150.1"/>
    </source>
</evidence>
<dbReference type="EMBL" id="AJIL01000004">
    <property type="protein sequence ID" value="KNF06150.1"/>
    <property type="molecule type" value="Genomic_DNA"/>
</dbReference>
<dbReference type="InterPro" id="IPR028896">
    <property type="entry name" value="GcvT/YgfZ/DmdA"/>
</dbReference>
<proteinExistence type="predicted"/>
<dbReference type="Gene3D" id="3.30.1360.120">
    <property type="entry name" value="Probable tRNA modification gtpase trme, domain 1"/>
    <property type="match status" value="1"/>
</dbReference>
<dbReference type="AlphaFoldDB" id="A0A0L0W4E5"/>
<name>A0A0L0W4E5_9BASI</name>
<dbReference type="GO" id="GO:0005739">
    <property type="term" value="C:mitochondrion"/>
    <property type="evidence" value="ECO:0007669"/>
    <property type="project" value="TreeGrafter"/>
</dbReference>
<dbReference type="PANTHER" id="PTHR43757:SF2">
    <property type="entry name" value="AMINOMETHYLTRANSFERASE, MITOCHONDRIAL"/>
    <property type="match status" value="1"/>
</dbReference>
<dbReference type="SUPFAM" id="SSF103025">
    <property type="entry name" value="Folate-binding domain"/>
    <property type="match status" value="1"/>
</dbReference>
<dbReference type="Pfam" id="PF01571">
    <property type="entry name" value="GCV_T"/>
    <property type="match status" value="1"/>
</dbReference>
<protein>
    <recommendedName>
        <fullName evidence="1">GCVT N-terminal domain-containing protein</fullName>
    </recommendedName>
</protein>
<keyword evidence="3" id="KW-1185">Reference proteome</keyword>
<accession>A0A0L0W4E5</accession>
<dbReference type="STRING" id="1165861.A0A0L0W4E5"/>
<dbReference type="InterPro" id="IPR027266">
    <property type="entry name" value="TrmE/GcvT-like"/>
</dbReference>